<feature type="compositionally biased region" description="Low complexity" evidence="3">
    <location>
        <begin position="150"/>
        <end position="163"/>
    </location>
</feature>
<dbReference type="GO" id="GO:0015630">
    <property type="term" value="C:microtubule cytoskeleton"/>
    <property type="evidence" value="ECO:0007669"/>
    <property type="project" value="TreeGrafter"/>
</dbReference>
<comment type="caution">
    <text evidence="5">The sequence shown here is derived from an EMBL/GenBank/DDBJ whole genome shotgun (WGS) entry which is preliminary data.</text>
</comment>
<dbReference type="GO" id="GO:0008104">
    <property type="term" value="P:intracellular protein localization"/>
    <property type="evidence" value="ECO:0007669"/>
    <property type="project" value="TreeGrafter"/>
</dbReference>
<protein>
    <recommendedName>
        <fullName evidence="4">SH3 domain-containing protein</fullName>
    </recommendedName>
</protein>
<dbReference type="Proteomes" id="UP000698800">
    <property type="component" value="Unassembled WGS sequence"/>
</dbReference>
<feature type="compositionally biased region" description="Basic residues" evidence="3">
    <location>
        <begin position="434"/>
        <end position="444"/>
    </location>
</feature>
<feature type="compositionally biased region" description="Polar residues" evidence="3">
    <location>
        <begin position="842"/>
        <end position="866"/>
    </location>
</feature>
<dbReference type="GO" id="GO:0030950">
    <property type="term" value="P:establishment or maintenance of actin cytoskeleton polarity"/>
    <property type="evidence" value="ECO:0007669"/>
    <property type="project" value="TreeGrafter"/>
</dbReference>
<feature type="compositionally biased region" description="Low complexity" evidence="3">
    <location>
        <begin position="884"/>
        <end position="894"/>
    </location>
</feature>
<keyword evidence="6" id="KW-1185">Reference proteome</keyword>
<dbReference type="InterPro" id="IPR001452">
    <property type="entry name" value="SH3_domain"/>
</dbReference>
<feature type="compositionally biased region" description="Basic and acidic residues" evidence="3">
    <location>
        <begin position="192"/>
        <end position="213"/>
    </location>
</feature>
<evidence type="ECO:0000313" key="5">
    <source>
        <dbReference type="EMBL" id="KAH0544351.1"/>
    </source>
</evidence>
<feature type="compositionally biased region" description="Basic and acidic residues" evidence="3">
    <location>
        <begin position="472"/>
        <end position="491"/>
    </location>
</feature>
<proteinExistence type="predicted"/>
<dbReference type="AlphaFoldDB" id="A0A9P8I1Z0"/>
<accession>A0A9P8I1Z0</accession>
<feature type="compositionally biased region" description="Basic and acidic residues" evidence="3">
    <location>
        <begin position="561"/>
        <end position="571"/>
    </location>
</feature>
<feature type="compositionally biased region" description="Acidic residues" evidence="3">
    <location>
        <begin position="106"/>
        <end position="123"/>
    </location>
</feature>
<feature type="compositionally biased region" description="Low complexity" evidence="3">
    <location>
        <begin position="292"/>
        <end position="309"/>
    </location>
</feature>
<dbReference type="PANTHER" id="PTHR47775:SF1">
    <property type="entry name" value="BUD SITE SELECTION PROTEIN 14"/>
    <property type="match status" value="1"/>
</dbReference>
<evidence type="ECO:0000256" key="1">
    <source>
        <dbReference type="ARBA" id="ARBA00022443"/>
    </source>
</evidence>
<dbReference type="PROSITE" id="PS50002">
    <property type="entry name" value="SH3"/>
    <property type="match status" value="1"/>
</dbReference>
<evidence type="ECO:0000259" key="4">
    <source>
        <dbReference type="PROSITE" id="PS50002"/>
    </source>
</evidence>
<feature type="compositionally biased region" description="Basic and acidic residues" evidence="3">
    <location>
        <begin position="75"/>
        <end position="95"/>
    </location>
</feature>
<feature type="compositionally biased region" description="Acidic residues" evidence="3">
    <location>
        <begin position="310"/>
        <end position="321"/>
    </location>
</feature>
<gene>
    <name evidence="5" type="ORF">FGG08_001492</name>
</gene>
<dbReference type="OrthoDB" id="196165at2759"/>
<reference evidence="5" key="1">
    <citation type="submission" date="2021-03" db="EMBL/GenBank/DDBJ databases">
        <title>Comparative genomics and phylogenomic investigation of the class Geoglossomycetes provide insights into ecological specialization and systematics.</title>
        <authorList>
            <person name="Melie T."/>
            <person name="Pirro S."/>
            <person name="Miller A.N."/>
            <person name="Quandt A."/>
        </authorList>
    </citation>
    <scope>NUCLEOTIDE SEQUENCE</scope>
    <source>
        <strain evidence="5">GBOQ0MN5Z8</strain>
    </source>
</reference>
<feature type="compositionally biased region" description="Basic and acidic residues" evidence="3">
    <location>
        <begin position="10"/>
        <end position="24"/>
    </location>
</feature>
<dbReference type="InterPro" id="IPR036028">
    <property type="entry name" value="SH3-like_dom_sf"/>
</dbReference>
<dbReference type="PANTHER" id="PTHR47775">
    <property type="entry name" value="BUD SITE SELECTION PROTEIN 14"/>
    <property type="match status" value="1"/>
</dbReference>
<feature type="compositionally biased region" description="Basic and acidic residues" evidence="3">
    <location>
        <begin position="904"/>
        <end position="916"/>
    </location>
</feature>
<feature type="compositionally biased region" description="Basic and acidic residues" evidence="3">
    <location>
        <begin position="649"/>
        <end position="659"/>
    </location>
</feature>
<feature type="compositionally biased region" description="Polar residues" evidence="3">
    <location>
        <begin position="238"/>
        <end position="255"/>
    </location>
</feature>
<feature type="compositionally biased region" description="Basic and acidic residues" evidence="3">
    <location>
        <begin position="518"/>
        <end position="543"/>
    </location>
</feature>
<feature type="compositionally biased region" description="Low complexity" evidence="3">
    <location>
        <begin position="96"/>
        <end position="105"/>
    </location>
</feature>
<feature type="region of interest" description="Disordered" evidence="3">
    <location>
        <begin position="1"/>
        <end position="328"/>
    </location>
</feature>
<dbReference type="SMART" id="SM00326">
    <property type="entry name" value="SH3"/>
    <property type="match status" value="1"/>
</dbReference>
<dbReference type="Gene3D" id="2.30.30.40">
    <property type="entry name" value="SH3 Domains"/>
    <property type="match status" value="1"/>
</dbReference>
<dbReference type="SUPFAM" id="SSF50044">
    <property type="entry name" value="SH3-domain"/>
    <property type="match status" value="1"/>
</dbReference>
<feature type="region of interest" description="Disordered" evidence="3">
    <location>
        <begin position="421"/>
        <end position="444"/>
    </location>
</feature>
<organism evidence="5 6">
    <name type="scientific">Glutinoglossum americanum</name>
    <dbReference type="NCBI Taxonomy" id="1670608"/>
    <lineage>
        <taxon>Eukaryota</taxon>
        <taxon>Fungi</taxon>
        <taxon>Dikarya</taxon>
        <taxon>Ascomycota</taxon>
        <taxon>Pezizomycotina</taxon>
        <taxon>Geoglossomycetes</taxon>
        <taxon>Geoglossales</taxon>
        <taxon>Geoglossaceae</taxon>
        <taxon>Glutinoglossum</taxon>
    </lineage>
</organism>
<evidence type="ECO:0000313" key="6">
    <source>
        <dbReference type="Proteomes" id="UP000698800"/>
    </source>
</evidence>
<evidence type="ECO:0000256" key="2">
    <source>
        <dbReference type="PROSITE-ProRule" id="PRU00192"/>
    </source>
</evidence>
<feature type="compositionally biased region" description="Polar residues" evidence="3">
    <location>
        <begin position="705"/>
        <end position="717"/>
    </location>
</feature>
<feature type="compositionally biased region" description="Low complexity" evidence="3">
    <location>
        <begin position="677"/>
        <end position="693"/>
    </location>
</feature>
<dbReference type="GO" id="GO:0051286">
    <property type="term" value="C:cell tip"/>
    <property type="evidence" value="ECO:0007669"/>
    <property type="project" value="TreeGrafter"/>
</dbReference>
<feature type="domain" description="SH3" evidence="4">
    <location>
        <begin position="346"/>
        <end position="407"/>
    </location>
</feature>
<sequence length="1005" mass="110547">MTRPQIIRADSIDLQDHEQPSAKDHSRHRLHPSPLGPGSIAPHQASALKHAAEEQNAEQRSPRVSGEWINGETDVPDRSGENSGDDVKAGAHAQDEQAAQQVAAAEDSDLADTEGDDGLDDDMMDKMSSSPSIDDGEYHLPPEWPQRVDSLTSSSSSQNSPHSPTFPYVNSSSPYMSTPIHLPLYSSSPARQGRERREDEAEEKPRQSEDHHHLQGGYTGVRSRNARRDVDYALAGESSDQPIPSSRRSYVSQHQENQEDSFYDGDSEHDDSEEDDFNDFPLSLEDSILDNSFDSASSSGSGSTAAFGSWEEDNEDDDADDISLSNNPRFTDSGWGGECLREIEDIDFEFVYALHTFVATVEGQANATKGDTMVLLDDSNSYWWLVRVVKDSSIGYLPAEHIETPTERLARLNKHRNIDLSATMLGDNPEKSKNPLKKAIRRRNAKTVQFAAPTYFEASDIDYSSSEEEGEEGYHGNEEEETENKNVHQDDHDEITEVEPLQVKNKKPESPEPTNTPHDVKEVEKKASTENPKTSDEASDKPGEGASKPSRIGTLRNTDSFFKDDNVETRKITLTPNLLRDDSSTSTVRSNDSRELKSRGSMDTDKVASSTGHSKEEKKKKDKKPGMLSGFFKRKGKKGNLDEDGEDISYEKQSGELSRDSPSLGKTSEDSLRIETQGQLSQAQTQQIQPPRQMSKLKKQPPADQASSADQESPQSHTARDVTLQQAKPPERPSPSPLPTTGSSAPTMRLVEPEIQQNSEDRPSQPQERSSESMRAERAGDTDQRKESQDSGGVFAPIANIIKSSHSSTPKPEKVKKAATRVTLDDFDSSPDTDAPPIEKNPFSSNSANQPSKSETNNRLSESPVQLTHADATPSQPPGLLIDTSSQETSSSPTSLPPSSPEIVDAHDDRGPKGYEDAPNSISDSVSVTPTWSDASLRTYFEDSSDIKDLLIVVHDTSDVIPVGPDHPLIRGMFREEKTKLTEIGNRLDDLLSGLLAGKTRIATR</sequence>
<evidence type="ECO:0000256" key="3">
    <source>
        <dbReference type="SAM" id="MobiDB-lite"/>
    </source>
</evidence>
<feature type="region of interest" description="Disordered" evidence="3">
    <location>
        <begin position="459"/>
        <end position="928"/>
    </location>
</feature>
<keyword evidence="1 2" id="KW-0728">SH3 domain</keyword>
<feature type="compositionally biased region" description="Acidic residues" evidence="3">
    <location>
        <begin position="258"/>
        <end position="278"/>
    </location>
</feature>
<feature type="compositionally biased region" description="Basic and acidic residues" evidence="3">
    <location>
        <begin position="759"/>
        <end position="789"/>
    </location>
</feature>
<feature type="compositionally biased region" description="Basic and acidic residues" evidence="3">
    <location>
        <begin position="591"/>
        <end position="606"/>
    </location>
</feature>
<dbReference type="EMBL" id="JAGHQL010000020">
    <property type="protein sequence ID" value="KAH0544351.1"/>
    <property type="molecule type" value="Genomic_DNA"/>
</dbReference>
<dbReference type="InterPro" id="IPR053039">
    <property type="entry name" value="Polarity_Bud-Selection_Reg"/>
</dbReference>
<dbReference type="FunFam" id="2.30.30.40:FF:000035">
    <property type="entry name" value="SH3 domain containing protein"/>
    <property type="match status" value="1"/>
</dbReference>
<name>A0A9P8I1Z0_9PEZI</name>